<dbReference type="EMBL" id="QGHA01000002">
    <property type="protein sequence ID" value="PWK79121.1"/>
    <property type="molecule type" value="Genomic_DNA"/>
</dbReference>
<evidence type="ECO:0000313" key="8">
    <source>
        <dbReference type="Proteomes" id="UP000245678"/>
    </source>
</evidence>
<evidence type="ECO:0000256" key="1">
    <source>
        <dbReference type="ARBA" id="ARBA00005854"/>
    </source>
</evidence>
<keyword evidence="3" id="KW-0520">NAD</keyword>
<name>A0A316HGF2_9SPHI</name>
<evidence type="ECO:0000256" key="2">
    <source>
        <dbReference type="ARBA" id="ARBA00023002"/>
    </source>
</evidence>
<evidence type="ECO:0000256" key="4">
    <source>
        <dbReference type="RuleBase" id="RU003719"/>
    </source>
</evidence>
<keyword evidence="8" id="KW-1185">Reference proteome</keyword>
<evidence type="ECO:0000313" key="7">
    <source>
        <dbReference type="EMBL" id="PWK79121.1"/>
    </source>
</evidence>
<dbReference type="InterPro" id="IPR029752">
    <property type="entry name" value="D-isomer_DH_CS1"/>
</dbReference>
<reference evidence="7 8" key="1">
    <citation type="submission" date="2018-05" db="EMBL/GenBank/DDBJ databases">
        <title>Genomic Encyclopedia of Archaeal and Bacterial Type Strains, Phase II (KMG-II): from individual species to whole genera.</title>
        <authorList>
            <person name="Goeker M."/>
        </authorList>
    </citation>
    <scope>NUCLEOTIDE SEQUENCE [LARGE SCALE GENOMIC DNA]</scope>
    <source>
        <strain evidence="7 8">DSM 19975</strain>
    </source>
</reference>
<dbReference type="PANTHER" id="PTHR43026">
    <property type="entry name" value="2-HYDROXYACID DEHYDROGENASE HOMOLOG 1-RELATED"/>
    <property type="match status" value="1"/>
</dbReference>
<dbReference type="GO" id="GO:0008720">
    <property type="term" value="F:D-lactate dehydrogenase (NAD+) activity"/>
    <property type="evidence" value="ECO:0007669"/>
    <property type="project" value="TreeGrafter"/>
</dbReference>
<dbReference type="SUPFAM" id="SSF52283">
    <property type="entry name" value="Formate/glycerate dehydrogenase catalytic domain-like"/>
    <property type="match status" value="1"/>
</dbReference>
<dbReference type="PROSITE" id="PS00671">
    <property type="entry name" value="D_2_HYDROXYACID_DH_3"/>
    <property type="match status" value="1"/>
</dbReference>
<dbReference type="CDD" id="cd12183">
    <property type="entry name" value="LDH_like_2"/>
    <property type="match status" value="1"/>
</dbReference>
<dbReference type="InterPro" id="IPR036291">
    <property type="entry name" value="NAD(P)-bd_dom_sf"/>
</dbReference>
<feature type="domain" description="D-isomer specific 2-hydroxyacid dehydrogenase catalytic" evidence="5">
    <location>
        <begin position="11"/>
        <end position="319"/>
    </location>
</feature>
<accession>A0A316HGF2</accession>
<dbReference type="InterPro" id="IPR006140">
    <property type="entry name" value="D-isomer_DH_NAD-bd"/>
</dbReference>
<evidence type="ECO:0000259" key="5">
    <source>
        <dbReference type="Pfam" id="PF00389"/>
    </source>
</evidence>
<dbReference type="AlphaFoldDB" id="A0A316HGF2"/>
<protein>
    <submittedName>
        <fullName evidence="7">D-lactate dehydrogenase</fullName>
    </submittedName>
</protein>
<evidence type="ECO:0000256" key="3">
    <source>
        <dbReference type="ARBA" id="ARBA00023027"/>
    </source>
</evidence>
<dbReference type="InterPro" id="IPR029753">
    <property type="entry name" value="D-isomer_DH_CS"/>
</dbReference>
<dbReference type="Gene3D" id="3.40.50.720">
    <property type="entry name" value="NAD(P)-binding Rossmann-like Domain"/>
    <property type="match status" value="2"/>
</dbReference>
<dbReference type="PROSITE" id="PS00065">
    <property type="entry name" value="D_2_HYDROXYACID_DH_1"/>
    <property type="match status" value="1"/>
</dbReference>
<dbReference type="PROSITE" id="PS00670">
    <property type="entry name" value="D_2_HYDROXYACID_DH_2"/>
    <property type="match status" value="1"/>
</dbReference>
<dbReference type="Proteomes" id="UP000245678">
    <property type="component" value="Unassembled WGS sequence"/>
</dbReference>
<proteinExistence type="inferred from homology"/>
<dbReference type="Pfam" id="PF00389">
    <property type="entry name" value="2-Hacid_dh"/>
    <property type="match status" value="1"/>
</dbReference>
<dbReference type="SUPFAM" id="SSF51735">
    <property type="entry name" value="NAD(P)-binding Rossmann-fold domains"/>
    <property type="match status" value="1"/>
</dbReference>
<dbReference type="RefSeq" id="WP_109607342.1">
    <property type="nucleotide sequence ID" value="NZ_QGHA01000002.1"/>
</dbReference>
<sequence>MKVVAYSIKEFEKEFLARANQKKHDITLISNPLSAETASYAEGKDAVVVFTNDDVSAYVINRLADLGVKYIATRSVGTDHIDKEAAERKNIKLANVPEYSPQAIAEHTVAMALALNRHLLESNEHCHRFDFRLNGLMGFNLAGKTVGIIGFGHIGQAVASIFSGFGCRVIVYDPFSTVNQPGVEPAAFDELLATSDIISLHAPLCVENFHLINEDTLRLMKNGVMLLNTSRGGLIDTEAVLQALESGKIGYLGIDVYEKEKGLFFEQHQHDTDKDPLLEKLMTYKNVLVTPHQAFLTNEALQQIANQTIKNLDNWQADKRRVDAFQQHPGMINQRAPAL</sequence>
<dbReference type="InterPro" id="IPR006139">
    <property type="entry name" value="D-isomer_2_OHA_DH_cat_dom"/>
</dbReference>
<gene>
    <name evidence="7" type="ORF">LX99_01577</name>
</gene>
<evidence type="ECO:0000259" key="6">
    <source>
        <dbReference type="Pfam" id="PF02826"/>
    </source>
</evidence>
<dbReference type="InterPro" id="IPR058205">
    <property type="entry name" value="D-LDH-like"/>
</dbReference>
<comment type="similarity">
    <text evidence="1 4">Belongs to the D-isomer specific 2-hydroxyacid dehydrogenase family.</text>
</comment>
<keyword evidence="2 4" id="KW-0560">Oxidoreductase</keyword>
<dbReference type="Pfam" id="PF02826">
    <property type="entry name" value="2-Hacid_dh_C"/>
    <property type="match status" value="1"/>
</dbReference>
<organism evidence="7 8">
    <name type="scientific">Mucilaginibacter oryzae</name>
    <dbReference type="NCBI Taxonomy" id="468058"/>
    <lineage>
        <taxon>Bacteria</taxon>
        <taxon>Pseudomonadati</taxon>
        <taxon>Bacteroidota</taxon>
        <taxon>Sphingobacteriia</taxon>
        <taxon>Sphingobacteriales</taxon>
        <taxon>Sphingobacteriaceae</taxon>
        <taxon>Mucilaginibacter</taxon>
    </lineage>
</organism>
<dbReference type="GO" id="GO:0051287">
    <property type="term" value="F:NAD binding"/>
    <property type="evidence" value="ECO:0007669"/>
    <property type="project" value="InterPro"/>
</dbReference>
<dbReference type="PANTHER" id="PTHR43026:SF1">
    <property type="entry name" value="2-HYDROXYACID DEHYDROGENASE HOMOLOG 1-RELATED"/>
    <property type="match status" value="1"/>
</dbReference>
<comment type="caution">
    <text evidence="7">The sequence shown here is derived from an EMBL/GenBank/DDBJ whole genome shotgun (WGS) entry which is preliminary data.</text>
</comment>
<feature type="domain" description="D-isomer specific 2-hydroxyacid dehydrogenase NAD-binding" evidence="6">
    <location>
        <begin position="109"/>
        <end position="294"/>
    </location>
</feature>